<dbReference type="EMBL" id="BJWL01000019">
    <property type="protein sequence ID" value="GFZ07390.1"/>
    <property type="molecule type" value="Genomic_DNA"/>
</dbReference>
<gene>
    <name evidence="2" type="ORF">Acr_19g0003270</name>
</gene>
<evidence type="ECO:0000313" key="3">
    <source>
        <dbReference type="Proteomes" id="UP000585474"/>
    </source>
</evidence>
<protein>
    <submittedName>
        <fullName evidence="2">MBOAT (Membrane bound O-acyl transferase) family protein</fullName>
    </submittedName>
</protein>
<dbReference type="AlphaFoldDB" id="A0A7J0G9C1"/>
<proteinExistence type="predicted"/>
<comment type="caution">
    <text evidence="2">The sequence shown here is derived from an EMBL/GenBank/DDBJ whole genome shotgun (WGS) entry which is preliminary data.</text>
</comment>
<evidence type="ECO:0000256" key="1">
    <source>
        <dbReference type="SAM" id="Phobius"/>
    </source>
</evidence>
<dbReference type="Proteomes" id="UP000585474">
    <property type="component" value="Unassembled WGS sequence"/>
</dbReference>
<reference evidence="2 3" key="1">
    <citation type="submission" date="2019-07" db="EMBL/GenBank/DDBJ databases">
        <title>De Novo Assembly of kiwifruit Actinidia rufa.</title>
        <authorList>
            <person name="Sugita-Konishi S."/>
            <person name="Sato K."/>
            <person name="Mori E."/>
            <person name="Abe Y."/>
            <person name="Kisaki G."/>
            <person name="Hamano K."/>
            <person name="Suezawa K."/>
            <person name="Otani M."/>
            <person name="Fukuda T."/>
            <person name="Manabe T."/>
            <person name="Gomi K."/>
            <person name="Tabuchi M."/>
            <person name="Akimitsu K."/>
            <person name="Kataoka I."/>
        </authorList>
    </citation>
    <scope>NUCLEOTIDE SEQUENCE [LARGE SCALE GENOMIC DNA]</scope>
    <source>
        <strain evidence="3">cv. Fuchu</strain>
    </source>
</reference>
<feature type="transmembrane region" description="Helical" evidence="1">
    <location>
        <begin position="6"/>
        <end position="25"/>
    </location>
</feature>
<sequence>MYCCMVFLMVDVLIYVSNLAARALVWARARAAIRRAVFLHFAPGFLGAEVEPHGHKHPAKHTVYKPVKSASEKLLTAYFVLHGVSVVVEFGVKMAVPDRWRLPTTISVAATTGFMVATGFWLFFLPSDKEWCGCEANWGVPIVYGLREEECFLNW</sequence>
<feature type="transmembrane region" description="Helical" evidence="1">
    <location>
        <begin position="75"/>
        <end position="96"/>
    </location>
</feature>
<name>A0A7J0G9C1_9ERIC</name>
<keyword evidence="2" id="KW-0808">Transferase</keyword>
<keyword evidence="1" id="KW-1133">Transmembrane helix</keyword>
<dbReference type="OrthoDB" id="1077582at2759"/>
<feature type="transmembrane region" description="Helical" evidence="1">
    <location>
        <begin position="102"/>
        <end position="124"/>
    </location>
</feature>
<dbReference type="GO" id="GO:0016740">
    <property type="term" value="F:transferase activity"/>
    <property type="evidence" value="ECO:0007669"/>
    <property type="project" value="UniProtKB-KW"/>
</dbReference>
<organism evidence="2 3">
    <name type="scientific">Actinidia rufa</name>
    <dbReference type="NCBI Taxonomy" id="165716"/>
    <lineage>
        <taxon>Eukaryota</taxon>
        <taxon>Viridiplantae</taxon>
        <taxon>Streptophyta</taxon>
        <taxon>Embryophyta</taxon>
        <taxon>Tracheophyta</taxon>
        <taxon>Spermatophyta</taxon>
        <taxon>Magnoliopsida</taxon>
        <taxon>eudicotyledons</taxon>
        <taxon>Gunneridae</taxon>
        <taxon>Pentapetalae</taxon>
        <taxon>asterids</taxon>
        <taxon>Ericales</taxon>
        <taxon>Actinidiaceae</taxon>
        <taxon>Actinidia</taxon>
    </lineage>
</organism>
<evidence type="ECO:0000313" key="2">
    <source>
        <dbReference type="EMBL" id="GFZ07390.1"/>
    </source>
</evidence>
<keyword evidence="3" id="KW-1185">Reference proteome</keyword>
<accession>A0A7J0G9C1</accession>
<keyword evidence="1" id="KW-0812">Transmembrane</keyword>
<keyword evidence="1" id="KW-0472">Membrane</keyword>